<evidence type="ECO:0000256" key="4">
    <source>
        <dbReference type="ARBA" id="ARBA00022884"/>
    </source>
</evidence>
<dbReference type="KEGG" id="dmm:dnm_081400"/>
<gene>
    <name evidence="9" type="primary">csm5-2</name>
    <name evidence="9" type="ORF">dnm_081400</name>
</gene>
<feature type="domain" description="CRISPR type III-associated protein" evidence="8">
    <location>
        <begin position="12"/>
        <end position="355"/>
    </location>
</feature>
<sequence>MKKLFESAIIELETITPLFIKGKEIGYGEGMVRGRKDEKDHVYLIDNDKLCNYIAEKDKVEEYVTYFVRDEEQGYNPIDGFATFLNIQISESDWEKFIAIGNDRCDDKVSKNGVNRRINLNKFKSFLKRRNPSLRFKNDDYKRYKDLSLEYFLNRYKIFPKNEQLKTIAKGVTTIPKGKKFARNGLDKPFIPGSSIKGAIRNAVLWKIMSDSDKKQWLRSLNINRDISDNELIEKGFIISEGDFKGEYAYRWKETNKVLRDFFRIVKISDANFTEDVSLEDETTRAVCITGNKTYQKNFDIPLECAAVGTKAKFRITIDIEMAEKFFGEKIPYYLKNIGNLLETVNEFFKEVWASEESFFKGKLSIPHDDRGKKRVDTKKIYDFYSDETYYCYRYRWQFSKKDFASWVENFPQLSSISTPPHKIKDERYYFDIDALLNDEQNKSLLGEVFFDEIQKQKPNQYLFRTGWGGGMMSKAQFLHFESYQCQKVRNLVKNRRNEPAPKSRCLVLEKNNAEYPLGWCCLKILDENDLPGIDKVKVKTYNLGTSSGKKDDNDALKKELEKVTNPRASSQRTKAKSGYKKGDRIKKAKVKKEGNTYFVKIKGQEQPAALIGEVYMAKVVKVTVEEIIDGIVTKVKKV</sequence>
<organism evidence="9 10">
    <name type="scientific">Desulfonema magnum</name>
    <dbReference type="NCBI Taxonomy" id="45655"/>
    <lineage>
        <taxon>Bacteria</taxon>
        <taxon>Pseudomonadati</taxon>
        <taxon>Thermodesulfobacteriota</taxon>
        <taxon>Desulfobacteria</taxon>
        <taxon>Desulfobacterales</taxon>
        <taxon>Desulfococcaceae</taxon>
        <taxon>Desulfonema</taxon>
    </lineage>
</organism>
<dbReference type="EMBL" id="CP061800">
    <property type="protein sequence ID" value="QTA92066.1"/>
    <property type="molecule type" value="Genomic_DNA"/>
</dbReference>
<dbReference type="GO" id="GO:0051607">
    <property type="term" value="P:defense response to virus"/>
    <property type="evidence" value="ECO:0007669"/>
    <property type="project" value="UniProtKB-KW"/>
</dbReference>
<dbReference type="RefSeq" id="WP_207679592.1">
    <property type="nucleotide sequence ID" value="NZ_CP061800.1"/>
</dbReference>
<proteinExistence type="inferred from homology"/>
<reference evidence="9" key="1">
    <citation type="journal article" date="2021" name="Microb. Physiol.">
        <title>Proteogenomic Insights into the Physiology of Marine, Sulfate-Reducing, Filamentous Desulfonema limicola and Desulfonema magnum.</title>
        <authorList>
            <person name="Schnaars V."/>
            <person name="Wohlbrand L."/>
            <person name="Scheve S."/>
            <person name="Hinrichs C."/>
            <person name="Reinhardt R."/>
            <person name="Rabus R."/>
        </authorList>
    </citation>
    <scope>NUCLEOTIDE SEQUENCE</scope>
    <source>
        <strain evidence="9">4be13</strain>
    </source>
</reference>
<dbReference type="NCBIfam" id="TIGR01899">
    <property type="entry name" value="cas_TM1807_csm5"/>
    <property type="match status" value="1"/>
</dbReference>
<evidence type="ECO:0000313" key="9">
    <source>
        <dbReference type="EMBL" id="QTA92066.1"/>
    </source>
</evidence>
<evidence type="ECO:0000259" key="8">
    <source>
        <dbReference type="Pfam" id="PF03787"/>
    </source>
</evidence>
<feature type="compositionally biased region" description="Basic residues" evidence="7">
    <location>
        <begin position="574"/>
        <end position="584"/>
    </location>
</feature>
<dbReference type="AlphaFoldDB" id="A0A975GSH4"/>
<comment type="similarity">
    <text evidence="2">Belongs to the CRISPR-associated Csm5 family.</text>
</comment>
<comment type="function">
    <text evidence="1">This subunit might be involved in maturation of a crRNA intermediate to its mature form.</text>
</comment>
<name>A0A975GSH4_9BACT</name>
<evidence type="ECO:0000256" key="1">
    <source>
        <dbReference type="ARBA" id="ARBA00003088"/>
    </source>
</evidence>
<feature type="region of interest" description="Disordered" evidence="7">
    <location>
        <begin position="564"/>
        <end position="584"/>
    </location>
</feature>
<dbReference type="PANTHER" id="PTHR38007">
    <property type="entry name" value="CRISPR SYSTEM CMS PROTEIN CSM5"/>
    <property type="match status" value="1"/>
</dbReference>
<evidence type="ECO:0000256" key="2">
    <source>
        <dbReference type="ARBA" id="ARBA00006680"/>
    </source>
</evidence>
<keyword evidence="5" id="KW-0051">Antiviral defense</keyword>
<evidence type="ECO:0000256" key="3">
    <source>
        <dbReference type="ARBA" id="ARBA00016113"/>
    </source>
</evidence>
<evidence type="ECO:0000256" key="5">
    <source>
        <dbReference type="ARBA" id="ARBA00023118"/>
    </source>
</evidence>
<accession>A0A975GSH4</accession>
<protein>
    <recommendedName>
        <fullName evidence="3">CRISPR system Cms protein Csm5</fullName>
    </recommendedName>
    <alternativeName>
        <fullName evidence="6">CRISPR type III A-associated protein Csm5</fullName>
    </alternativeName>
</protein>
<evidence type="ECO:0000256" key="7">
    <source>
        <dbReference type="SAM" id="MobiDB-lite"/>
    </source>
</evidence>
<dbReference type="InterPro" id="IPR005537">
    <property type="entry name" value="RAMP_III_fam"/>
</dbReference>
<dbReference type="GO" id="GO:0003723">
    <property type="term" value="F:RNA binding"/>
    <property type="evidence" value="ECO:0007669"/>
    <property type="project" value="UniProtKB-KW"/>
</dbReference>
<evidence type="ECO:0000313" key="10">
    <source>
        <dbReference type="Proteomes" id="UP000663722"/>
    </source>
</evidence>
<keyword evidence="10" id="KW-1185">Reference proteome</keyword>
<dbReference type="Proteomes" id="UP000663722">
    <property type="component" value="Chromosome"/>
</dbReference>
<evidence type="ECO:0000256" key="6">
    <source>
        <dbReference type="ARBA" id="ARBA00031720"/>
    </source>
</evidence>
<dbReference type="InterPro" id="IPR010173">
    <property type="entry name" value="CRISPR-assoc_Csm5"/>
</dbReference>
<keyword evidence="4" id="KW-0694">RNA-binding</keyword>
<dbReference type="Pfam" id="PF03787">
    <property type="entry name" value="RAMPs"/>
    <property type="match status" value="1"/>
</dbReference>
<dbReference type="PANTHER" id="PTHR38007:SF1">
    <property type="entry name" value="CRISPR SYSTEM CMS PROTEIN CSM5"/>
    <property type="match status" value="1"/>
</dbReference>